<comment type="caution">
    <text evidence="8">The sequence shown here is derived from an EMBL/GenBank/DDBJ whole genome shotgun (WGS) entry which is preliminary data.</text>
</comment>
<comment type="similarity">
    <text evidence="6">Belongs to the ABC-2 integral membrane protein family.</text>
</comment>
<dbReference type="GO" id="GO:0043190">
    <property type="term" value="C:ATP-binding cassette (ABC) transporter complex"/>
    <property type="evidence" value="ECO:0007669"/>
    <property type="project" value="InterPro"/>
</dbReference>
<feature type="transmembrane region" description="Helical" evidence="6">
    <location>
        <begin position="221"/>
        <end position="239"/>
    </location>
</feature>
<dbReference type="InterPro" id="IPR052902">
    <property type="entry name" value="ABC-2_transporter"/>
</dbReference>
<keyword evidence="2 6" id="KW-0812">Transmembrane</keyword>
<evidence type="ECO:0000256" key="2">
    <source>
        <dbReference type="ARBA" id="ARBA00022692"/>
    </source>
</evidence>
<dbReference type="GO" id="GO:0140359">
    <property type="term" value="F:ABC-type transporter activity"/>
    <property type="evidence" value="ECO:0007669"/>
    <property type="project" value="InterPro"/>
</dbReference>
<dbReference type="InterPro" id="IPR013525">
    <property type="entry name" value="ABC2_TM"/>
</dbReference>
<keyword evidence="3 6" id="KW-1133">Transmembrane helix</keyword>
<keyword evidence="5" id="KW-0046">Antibiotic resistance</keyword>
<feature type="transmembrane region" description="Helical" evidence="6">
    <location>
        <begin position="101"/>
        <end position="123"/>
    </location>
</feature>
<dbReference type="PROSITE" id="PS51012">
    <property type="entry name" value="ABC_TM2"/>
    <property type="match status" value="1"/>
</dbReference>
<feature type="transmembrane region" description="Helical" evidence="6">
    <location>
        <begin position="165"/>
        <end position="185"/>
    </location>
</feature>
<name>A0A2T1A6C6_9ACTN</name>
<dbReference type="PRINTS" id="PR00164">
    <property type="entry name" value="ABC2TRNSPORT"/>
</dbReference>
<evidence type="ECO:0000313" key="9">
    <source>
        <dbReference type="Proteomes" id="UP000237752"/>
    </source>
</evidence>
<dbReference type="GO" id="GO:0046677">
    <property type="term" value="P:response to antibiotic"/>
    <property type="evidence" value="ECO:0007669"/>
    <property type="project" value="UniProtKB-KW"/>
</dbReference>
<keyword evidence="9" id="KW-1185">Reference proteome</keyword>
<feature type="domain" description="ABC transmembrane type-2" evidence="7">
    <location>
        <begin position="20"/>
        <end position="245"/>
    </location>
</feature>
<dbReference type="EMBL" id="PVUE01000001">
    <property type="protein sequence ID" value="PRZ44165.1"/>
    <property type="molecule type" value="Genomic_DNA"/>
</dbReference>
<dbReference type="PANTHER" id="PTHR43027:SF2">
    <property type="entry name" value="TRANSPORT PERMEASE PROTEIN"/>
    <property type="match status" value="1"/>
</dbReference>
<dbReference type="Proteomes" id="UP000237752">
    <property type="component" value="Unassembled WGS sequence"/>
</dbReference>
<keyword evidence="6" id="KW-0813">Transport</keyword>
<evidence type="ECO:0000313" key="8">
    <source>
        <dbReference type="EMBL" id="PRZ44165.1"/>
    </source>
</evidence>
<gene>
    <name evidence="8" type="ORF">CLV47_101290</name>
</gene>
<keyword evidence="4 6" id="KW-0472">Membrane</keyword>
<evidence type="ECO:0000259" key="7">
    <source>
        <dbReference type="PROSITE" id="PS51012"/>
    </source>
</evidence>
<dbReference type="AlphaFoldDB" id="A0A2T1A6C6"/>
<proteinExistence type="inferred from homology"/>
<sequence length="245" mass="26362">MSALTVMTKNEGRLFLREPAAVFWSLAFPIGLLIIFGLIPAFRDTDPDTGLRLINTYTPTLLLMAMTFLAVSGLPTTLTTYRERLILKRLATTPIGRSKMLAAQLLINLIFAAVMIVAVIVIARLAFDVPLADNIVGYLLSLILIAVVLLSLGLLVASIAKTAKVATAVGTILFFPLMFFAGLWIPIQAMPKTLATISEYTPLGAATRCLEAAASGGWPQIGHVGVLVAYIVVFGGIAVKTFRWE</sequence>
<dbReference type="InterPro" id="IPR000412">
    <property type="entry name" value="ABC_2_transport"/>
</dbReference>
<evidence type="ECO:0000256" key="1">
    <source>
        <dbReference type="ARBA" id="ARBA00004141"/>
    </source>
</evidence>
<reference evidence="8 9" key="1">
    <citation type="submission" date="2018-03" db="EMBL/GenBank/DDBJ databases">
        <title>Genomic Encyclopedia of Archaeal and Bacterial Type Strains, Phase II (KMG-II): from individual species to whole genera.</title>
        <authorList>
            <person name="Goeker M."/>
        </authorList>
    </citation>
    <scope>NUCLEOTIDE SEQUENCE [LARGE SCALE GENOMIC DNA]</scope>
    <source>
        <strain evidence="8 9">DSM 100065</strain>
    </source>
</reference>
<feature type="transmembrane region" description="Helical" evidence="6">
    <location>
        <begin position="62"/>
        <end position="81"/>
    </location>
</feature>
<keyword evidence="6" id="KW-1003">Cell membrane</keyword>
<evidence type="ECO:0000256" key="3">
    <source>
        <dbReference type="ARBA" id="ARBA00022989"/>
    </source>
</evidence>
<organism evidence="8 9">
    <name type="scientific">Antricoccus suffuscus</name>
    <dbReference type="NCBI Taxonomy" id="1629062"/>
    <lineage>
        <taxon>Bacteria</taxon>
        <taxon>Bacillati</taxon>
        <taxon>Actinomycetota</taxon>
        <taxon>Actinomycetes</taxon>
        <taxon>Geodermatophilales</taxon>
        <taxon>Antricoccaceae</taxon>
        <taxon>Antricoccus</taxon>
    </lineage>
</organism>
<evidence type="ECO:0000256" key="5">
    <source>
        <dbReference type="ARBA" id="ARBA00023251"/>
    </source>
</evidence>
<evidence type="ECO:0000256" key="4">
    <source>
        <dbReference type="ARBA" id="ARBA00023136"/>
    </source>
</evidence>
<protein>
    <recommendedName>
        <fullName evidence="6">Transport permease protein</fullName>
    </recommendedName>
</protein>
<feature type="transmembrane region" description="Helical" evidence="6">
    <location>
        <begin position="21"/>
        <end position="42"/>
    </location>
</feature>
<dbReference type="OrthoDB" id="3217868at2"/>
<dbReference type="PANTHER" id="PTHR43027">
    <property type="entry name" value="DOXORUBICIN RESISTANCE ABC TRANSPORTER PERMEASE PROTEIN DRRC-RELATED"/>
    <property type="match status" value="1"/>
</dbReference>
<dbReference type="InterPro" id="IPR047817">
    <property type="entry name" value="ABC2_TM_bact-type"/>
</dbReference>
<dbReference type="RefSeq" id="WP_106347212.1">
    <property type="nucleotide sequence ID" value="NZ_PVUE01000001.1"/>
</dbReference>
<accession>A0A2T1A6C6</accession>
<evidence type="ECO:0000256" key="6">
    <source>
        <dbReference type="RuleBase" id="RU361157"/>
    </source>
</evidence>
<dbReference type="Pfam" id="PF01061">
    <property type="entry name" value="ABC2_membrane"/>
    <property type="match status" value="1"/>
</dbReference>
<comment type="subcellular location">
    <subcellularLocation>
        <location evidence="6">Cell membrane</location>
        <topology evidence="6">Multi-pass membrane protein</topology>
    </subcellularLocation>
    <subcellularLocation>
        <location evidence="1">Membrane</location>
        <topology evidence="1">Multi-pass membrane protein</topology>
    </subcellularLocation>
</comment>
<feature type="transmembrane region" description="Helical" evidence="6">
    <location>
        <begin position="135"/>
        <end position="158"/>
    </location>
</feature>
<dbReference type="PIRSF" id="PIRSF006648">
    <property type="entry name" value="DrrB"/>
    <property type="match status" value="1"/>
</dbReference>